<dbReference type="InterPro" id="IPR003313">
    <property type="entry name" value="AraC-bd"/>
</dbReference>
<name>A0A6C0G325_9BACL</name>
<dbReference type="InterPro" id="IPR018060">
    <property type="entry name" value="HTH_AraC"/>
</dbReference>
<accession>A0A6C0G325</accession>
<evidence type="ECO:0000259" key="5">
    <source>
        <dbReference type="PROSITE" id="PS01124"/>
    </source>
</evidence>
<dbReference type="PROSITE" id="PS00041">
    <property type="entry name" value="HTH_ARAC_FAMILY_1"/>
    <property type="match status" value="1"/>
</dbReference>
<dbReference type="InterPro" id="IPR009057">
    <property type="entry name" value="Homeodomain-like_sf"/>
</dbReference>
<dbReference type="InterPro" id="IPR037923">
    <property type="entry name" value="HTH-like"/>
</dbReference>
<keyword evidence="1" id="KW-0805">Transcription regulation</keyword>
<evidence type="ECO:0000256" key="4">
    <source>
        <dbReference type="ARBA" id="ARBA00023163"/>
    </source>
</evidence>
<dbReference type="InterPro" id="IPR020449">
    <property type="entry name" value="Tscrpt_reg_AraC-type_HTH"/>
</dbReference>
<evidence type="ECO:0000256" key="2">
    <source>
        <dbReference type="ARBA" id="ARBA00023125"/>
    </source>
</evidence>
<dbReference type="KEGG" id="plyc:GXP70_21960"/>
<dbReference type="GO" id="GO:0043565">
    <property type="term" value="F:sequence-specific DNA binding"/>
    <property type="evidence" value="ECO:0007669"/>
    <property type="project" value="InterPro"/>
</dbReference>
<dbReference type="SUPFAM" id="SSF46689">
    <property type="entry name" value="Homeodomain-like"/>
    <property type="match status" value="2"/>
</dbReference>
<sequence>MDRHTLKENRIHGRPAYPMSVYEVDLPGHQPSVDCHWHDEWEWMLVTDGRGLFQIGSHTYEACAGQTLFIRSGELHAVYRIGDEPCRFTAIVFDAELLVGARFDVVQERYLEPLIKKRLEPPPLLAGDEPWERETRSLLEQVLRLNEARRDGYELDTKALLLMAAGRLSLHAAAPPATGRHDGDHAKTERLKSALNAIHEHYATKLSLRRLASEAGMSEGHFCRFFKSMVRKSPTEYINGYRVRMAARLLENEDRNVSEVALDVGFENPSYFIRVFKQYQGCTPAAYKKMLAGRD</sequence>
<keyword evidence="2" id="KW-0238">DNA-binding</keyword>
<dbReference type="GO" id="GO:0003700">
    <property type="term" value="F:DNA-binding transcription factor activity"/>
    <property type="evidence" value="ECO:0007669"/>
    <property type="project" value="InterPro"/>
</dbReference>
<reference evidence="6 7" key="1">
    <citation type="submission" date="2020-01" db="EMBL/GenBank/DDBJ databases">
        <title>Paenibacillus sp. nov., isolated from tomato rhizosphere.</title>
        <authorList>
            <person name="Weon H.-Y."/>
            <person name="Lee S.A."/>
        </authorList>
    </citation>
    <scope>NUCLEOTIDE SEQUENCE [LARGE SCALE GENOMIC DNA]</scope>
    <source>
        <strain evidence="6 7">12200R-189</strain>
    </source>
</reference>
<dbReference type="Gene3D" id="2.60.120.10">
    <property type="entry name" value="Jelly Rolls"/>
    <property type="match status" value="1"/>
</dbReference>
<dbReference type="Pfam" id="PF02311">
    <property type="entry name" value="AraC_binding"/>
    <property type="match status" value="1"/>
</dbReference>
<keyword evidence="3" id="KW-0010">Activator</keyword>
<dbReference type="EMBL" id="CP048209">
    <property type="protein sequence ID" value="QHT62383.1"/>
    <property type="molecule type" value="Genomic_DNA"/>
</dbReference>
<dbReference type="Gene3D" id="1.10.10.60">
    <property type="entry name" value="Homeodomain-like"/>
    <property type="match status" value="2"/>
</dbReference>
<dbReference type="PRINTS" id="PR00032">
    <property type="entry name" value="HTHARAC"/>
</dbReference>
<dbReference type="Pfam" id="PF12833">
    <property type="entry name" value="HTH_18"/>
    <property type="match status" value="1"/>
</dbReference>
<dbReference type="PANTHER" id="PTHR46796">
    <property type="entry name" value="HTH-TYPE TRANSCRIPTIONAL ACTIVATOR RHAS-RELATED"/>
    <property type="match status" value="1"/>
</dbReference>
<dbReference type="AlphaFoldDB" id="A0A6C0G325"/>
<organism evidence="6 7">
    <name type="scientific">Paenibacillus lycopersici</name>
    <dbReference type="NCBI Taxonomy" id="2704462"/>
    <lineage>
        <taxon>Bacteria</taxon>
        <taxon>Bacillati</taxon>
        <taxon>Bacillota</taxon>
        <taxon>Bacilli</taxon>
        <taxon>Bacillales</taxon>
        <taxon>Paenibacillaceae</taxon>
        <taxon>Paenibacillus</taxon>
    </lineage>
</organism>
<gene>
    <name evidence="6" type="ORF">GXP70_21960</name>
</gene>
<proteinExistence type="predicted"/>
<dbReference type="InterPro" id="IPR014710">
    <property type="entry name" value="RmlC-like_jellyroll"/>
</dbReference>
<evidence type="ECO:0000313" key="7">
    <source>
        <dbReference type="Proteomes" id="UP000476064"/>
    </source>
</evidence>
<dbReference type="SMART" id="SM00342">
    <property type="entry name" value="HTH_ARAC"/>
    <property type="match status" value="1"/>
</dbReference>
<evidence type="ECO:0000256" key="3">
    <source>
        <dbReference type="ARBA" id="ARBA00023159"/>
    </source>
</evidence>
<dbReference type="SUPFAM" id="SSF51215">
    <property type="entry name" value="Regulatory protein AraC"/>
    <property type="match status" value="1"/>
</dbReference>
<protein>
    <submittedName>
        <fullName evidence="6">AraC family transcriptional regulator</fullName>
    </submittedName>
</protein>
<dbReference type="Proteomes" id="UP000476064">
    <property type="component" value="Chromosome"/>
</dbReference>
<keyword evidence="7" id="KW-1185">Reference proteome</keyword>
<evidence type="ECO:0000256" key="1">
    <source>
        <dbReference type="ARBA" id="ARBA00023015"/>
    </source>
</evidence>
<dbReference type="PROSITE" id="PS01124">
    <property type="entry name" value="HTH_ARAC_FAMILY_2"/>
    <property type="match status" value="1"/>
</dbReference>
<feature type="domain" description="HTH araC/xylS-type" evidence="5">
    <location>
        <begin position="192"/>
        <end position="290"/>
    </location>
</feature>
<evidence type="ECO:0000313" key="6">
    <source>
        <dbReference type="EMBL" id="QHT62383.1"/>
    </source>
</evidence>
<keyword evidence="4" id="KW-0804">Transcription</keyword>
<dbReference type="InterPro" id="IPR018062">
    <property type="entry name" value="HTH_AraC-typ_CS"/>
</dbReference>
<dbReference type="RefSeq" id="WP_162358816.1">
    <property type="nucleotide sequence ID" value="NZ_CP048209.1"/>
</dbReference>
<dbReference type="InterPro" id="IPR050204">
    <property type="entry name" value="AraC_XylS_family_regulators"/>
</dbReference>